<dbReference type="AlphaFoldDB" id="A0AAV0VQR1"/>
<name>A0AAV0VQR1_9HEMI</name>
<evidence type="ECO:0000313" key="3">
    <source>
        <dbReference type="Proteomes" id="UP001160148"/>
    </source>
</evidence>
<protein>
    <submittedName>
        <fullName evidence="2">Uncharacterized protein</fullName>
    </submittedName>
</protein>
<organism evidence="2 3">
    <name type="scientific">Macrosiphum euphorbiae</name>
    <name type="common">potato aphid</name>
    <dbReference type="NCBI Taxonomy" id="13131"/>
    <lineage>
        <taxon>Eukaryota</taxon>
        <taxon>Metazoa</taxon>
        <taxon>Ecdysozoa</taxon>
        <taxon>Arthropoda</taxon>
        <taxon>Hexapoda</taxon>
        <taxon>Insecta</taxon>
        <taxon>Pterygota</taxon>
        <taxon>Neoptera</taxon>
        <taxon>Paraneoptera</taxon>
        <taxon>Hemiptera</taxon>
        <taxon>Sternorrhyncha</taxon>
        <taxon>Aphidomorpha</taxon>
        <taxon>Aphidoidea</taxon>
        <taxon>Aphididae</taxon>
        <taxon>Macrosiphini</taxon>
        <taxon>Macrosiphum</taxon>
    </lineage>
</organism>
<sequence length="206" mass="23484">MNANQYQSLSTAREEIMSIFPDLKPEKFYSVPDVEAMPRQTHDQSAGDIVPNTERTTQPGYLSDAEILGLDLYVKPPEPVYRRIQLPNYAGPEFRAAMAIVDATFNWPLVLAGENVTFDPTADLVQAPPTPEVEERRTDDQILLERDVDPVTRRWSSDRNVSWISESETGEEDTKPQGKERHRTLWCRTKQFFGFIFCCGAILSDE</sequence>
<gene>
    <name evidence="2" type="ORF">MEUPH1_LOCUS3520</name>
</gene>
<reference evidence="2 3" key="1">
    <citation type="submission" date="2023-01" db="EMBL/GenBank/DDBJ databases">
        <authorList>
            <person name="Whitehead M."/>
        </authorList>
    </citation>
    <scope>NUCLEOTIDE SEQUENCE [LARGE SCALE GENOMIC DNA]</scope>
</reference>
<proteinExistence type="predicted"/>
<accession>A0AAV0VQR1</accession>
<feature type="region of interest" description="Disordered" evidence="1">
    <location>
        <begin position="39"/>
        <end position="58"/>
    </location>
</feature>
<dbReference type="Proteomes" id="UP001160148">
    <property type="component" value="Unassembled WGS sequence"/>
</dbReference>
<comment type="caution">
    <text evidence="2">The sequence shown here is derived from an EMBL/GenBank/DDBJ whole genome shotgun (WGS) entry which is preliminary data.</text>
</comment>
<dbReference type="EMBL" id="CARXXK010000001">
    <property type="protein sequence ID" value="CAI6346632.1"/>
    <property type="molecule type" value="Genomic_DNA"/>
</dbReference>
<evidence type="ECO:0000313" key="2">
    <source>
        <dbReference type="EMBL" id="CAI6346632.1"/>
    </source>
</evidence>
<evidence type="ECO:0000256" key="1">
    <source>
        <dbReference type="SAM" id="MobiDB-lite"/>
    </source>
</evidence>
<keyword evidence="3" id="KW-1185">Reference proteome</keyword>